<sequence>MSEKVVGILGGMGPAATCDLFSRIIAQTNAKSDADHIHVIIDSNCKIPDRTKAILYQGVSPLHAMIKSARQLESIGAGILIIPCITAHYYIESLQQEINIPIVNALQLIDDHLKSELSSIKAIGVLATSGTKQTQLLQRSIQEKALIFPDPRTQEHELMDIIYGNNGIKAGNQSPEVINRIVGVIDKLKQQGAEGVLAGCTEISLVLKQSHLDLPLIDPLDLLAQKSIDFALPFNSPELGLVL</sequence>
<evidence type="ECO:0000256" key="2">
    <source>
        <dbReference type="ARBA" id="ARBA00023235"/>
    </source>
</evidence>
<dbReference type="OrthoDB" id="9803739at2"/>
<dbReference type="GO" id="GO:0047661">
    <property type="term" value="F:amino-acid racemase activity"/>
    <property type="evidence" value="ECO:0007669"/>
    <property type="project" value="InterPro"/>
</dbReference>
<protein>
    <submittedName>
        <fullName evidence="3">Aspartate racemase</fullName>
    </submittedName>
</protein>
<dbReference type="STRING" id="293826.Amet_4258"/>
<dbReference type="InterPro" id="IPR001920">
    <property type="entry name" value="Asp/Glu_race"/>
</dbReference>
<gene>
    <name evidence="3" type="ordered locus">Amet_4258</name>
</gene>
<accession>A6TVW8</accession>
<comment type="similarity">
    <text evidence="1">Belongs to the aspartate/glutamate racemases family.</text>
</comment>
<dbReference type="PANTHER" id="PTHR21198">
    <property type="entry name" value="GLUTAMATE RACEMASE"/>
    <property type="match status" value="1"/>
</dbReference>
<keyword evidence="2" id="KW-0413">Isomerase</keyword>
<evidence type="ECO:0000256" key="1">
    <source>
        <dbReference type="ARBA" id="ARBA00007847"/>
    </source>
</evidence>
<proteinExistence type="inferred from homology"/>
<dbReference type="InterPro" id="IPR004380">
    <property type="entry name" value="Asp_race"/>
</dbReference>
<evidence type="ECO:0000313" key="4">
    <source>
        <dbReference type="Proteomes" id="UP000001572"/>
    </source>
</evidence>
<dbReference type="KEGG" id="amt:Amet_4258"/>
<dbReference type="RefSeq" id="WP_012065284.1">
    <property type="nucleotide sequence ID" value="NC_009633.1"/>
</dbReference>
<organism evidence="3 4">
    <name type="scientific">Alkaliphilus metalliredigens (strain QYMF)</name>
    <dbReference type="NCBI Taxonomy" id="293826"/>
    <lineage>
        <taxon>Bacteria</taxon>
        <taxon>Bacillati</taxon>
        <taxon>Bacillota</taxon>
        <taxon>Clostridia</taxon>
        <taxon>Peptostreptococcales</taxon>
        <taxon>Natronincolaceae</taxon>
        <taxon>Alkaliphilus</taxon>
    </lineage>
</organism>
<dbReference type="PANTHER" id="PTHR21198:SF7">
    <property type="entry name" value="ASPARTATE-GLUTAMATE RACEMASE FAMILY"/>
    <property type="match status" value="1"/>
</dbReference>
<dbReference type="Pfam" id="PF01177">
    <property type="entry name" value="Asp_Glu_race"/>
    <property type="match status" value="1"/>
</dbReference>
<keyword evidence="4" id="KW-1185">Reference proteome</keyword>
<dbReference type="SUPFAM" id="SSF53681">
    <property type="entry name" value="Aspartate/glutamate racemase"/>
    <property type="match status" value="2"/>
</dbReference>
<dbReference type="HOGENOM" id="CLU_055360_2_2_9"/>
<dbReference type="EMBL" id="CP000724">
    <property type="protein sequence ID" value="ABR50336.1"/>
    <property type="molecule type" value="Genomic_DNA"/>
</dbReference>
<reference evidence="4" key="1">
    <citation type="journal article" date="2016" name="Genome Announc.">
        <title>Complete genome sequence of Alkaliphilus metalliredigens strain QYMF, an alkaliphilic and metal-reducing bacterium isolated from borax-contaminated leachate ponds.</title>
        <authorList>
            <person name="Hwang C."/>
            <person name="Copeland A."/>
            <person name="Lucas S."/>
            <person name="Lapidus A."/>
            <person name="Barry K."/>
            <person name="Detter J.C."/>
            <person name="Glavina Del Rio T."/>
            <person name="Hammon N."/>
            <person name="Israni S."/>
            <person name="Dalin E."/>
            <person name="Tice H."/>
            <person name="Pitluck S."/>
            <person name="Chertkov O."/>
            <person name="Brettin T."/>
            <person name="Bruce D."/>
            <person name="Han C."/>
            <person name="Schmutz J."/>
            <person name="Larimer F."/>
            <person name="Land M.L."/>
            <person name="Hauser L."/>
            <person name="Kyrpides N."/>
            <person name="Mikhailova N."/>
            <person name="Ye Q."/>
            <person name="Zhou J."/>
            <person name="Richardson P."/>
            <person name="Fields M.W."/>
        </authorList>
    </citation>
    <scope>NUCLEOTIDE SEQUENCE [LARGE SCALE GENOMIC DNA]</scope>
    <source>
        <strain evidence="4">QYMF</strain>
    </source>
</reference>
<name>A6TVW8_ALKMQ</name>
<evidence type="ECO:0000313" key="3">
    <source>
        <dbReference type="EMBL" id="ABR50336.1"/>
    </source>
</evidence>
<dbReference type="AlphaFoldDB" id="A6TVW8"/>
<dbReference type="NCBIfam" id="TIGR00035">
    <property type="entry name" value="asp_race"/>
    <property type="match status" value="1"/>
</dbReference>
<dbReference type="InterPro" id="IPR015942">
    <property type="entry name" value="Asp/Glu/hydantoin_racemase"/>
</dbReference>
<dbReference type="eggNOG" id="COG1794">
    <property type="taxonomic scope" value="Bacteria"/>
</dbReference>
<dbReference type="Gene3D" id="3.40.50.1860">
    <property type="match status" value="2"/>
</dbReference>
<dbReference type="Proteomes" id="UP000001572">
    <property type="component" value="Chromosome"/>
</dbReference>